<evidence type="ECO:0000256" key="10">
    <source>
        <dbReference type="ARBA" id="ARBA00037576"/>
    </source>
</evidence>
<dbReference type="InterPro" id="IPR018201">
    <property type="entry name" value="Ketoacyl_synth_AS"/>
</dbReference>
<comment type="subcellular location">
    <subcellularLocation>
        <location evidence="1">Cell inner membrane</location>
    </subcellularLocation>
</comment>
<evidence type="ECO:0000259" key="15">
    <source>
        <dbReference type="PROSITE" id="PS52004"/>
    </source>
</evidence>
<comment type="function">
    <text evidence="10">Proposed to synthesize NOD factor fatty acyl chain. Involved in the synthesis of a highly unsaturated fatty acid moiety, which forms part of a lipo-oligosaccharide that is responsible for host specificity.</text>
</comment>
<evidence type="ECO:0000256" key="13">
    <source>
        <dbReference type="RuleBase" id="RU003694"/>
    </source>
</evidence>
<evidence type="ECO:0000256" key="14">
    <source>
        <dbReference type="SAM" id="Phobius"/>
    </source>
</evidence>
<keyword evidence="8 14" id="KW-1133">Transmembrane helix</keyword>
<dbReference type="SMART" id="SM00825">
    <property type="entry name" value="PKS_KS"/>
    <property type="match status" value="1"/>
</dbReference>
<evidence type="ECO:0000256" key="4">
    <source>
        <dbReference type="ARBA" id="ARBA00022475"/>
    </source>
</evidence>
<dbReference type="InterPro" id="IPR014030">
    <property type="entry name" value="Ketoacyl_synth_N"/>
</dbReference>
<keyword evidence="6 13" id="KW-0808">Transferase</keyword>
<accession>H6SPB9</accession>
<evidence type="ECO:0000313" key="17">
    <source>
        <dbReference type="Proteomes" id="UP000033220"/>
    </source>
</evidence>
<dbReference type="Pfam" id="PF00109">
    <property type="entry name" value="ketoacyl-synt"/>
    <property type="match status" value="1"/>
</dbReference>
<dbReference type="GO" id="GO:0004315">
    <property type="term" value="F:3-oxoacyl-[acyl-carrier-protein] synthase activity"/>
    <property type="evidence" value="ECO:0007669"/>
    <property type="project" value="InterPro"/>
</dbReference>
<evidence type="ECO:0000256" key="8">
    <source>
        <dbReference type="ARBA" id="ARBA00022989"/>
    </source>
</evidence>
<dbReference type="GO" id="GO:0005886">
    <property type="term" value="C:plasma membrane"/>
    <property type="evidence" value="ECO:0007669"/>
    <property type="project" value="UniProtKB-SubCell"/>
</dbReference>
<evidence type="ECO:0000256" key="3">
    <source>
        <dbReference type="ARBA" id="ARBA00022458"/>
    </source>
</evidence>
<keyword evidence="17" id="KW-1185">Reference proteome</keyword>
<comment type="similarity">
    <text evidence="2 13">Belongs to the thiolase-like superfamily. Beta-ketoacyl-ACP synthases family.</text>
</comment>
<name>H6SPB9_PARPM</name>
<dbReference type="SUPFAM" id="SSF53901">
    <property type="entry name" value="Thiolase-like"/>
    <property type="match status" value="2"/>
</dbReference>
<reference evidence="16 17" key="1">
    <citation type="submission" date="2012-02" db="EMBL/GenBank/DDBJ databases">
        <title>Shotgun genome sequence of Phaeospirillum photometricum DSM 122.</title>
        <authorList>
            <person name="Duquesne K."/>
            <person name="Sturgis J."/>
        </authorList>
    </citation>
    <scope>NUCLEOTIDE SEQUENCE [LARGE SCALE GENOMIC DNA]</scope>
    <source>
        <strain evidence="17">DSM122</strain>
    </source>
</reference>
<keyword evidence="16" id="KW-0012">Acyltransferase</keyword>
<dbReference type="InterPro" id="IPR014031">
    <property type="entry name" value="Ketoacyl_synth_C"/>
</dbReference>
<dbReference type="STRING" id="1150469.RSPPHO_02818"/>
<evidence type="ECO:0000256" key="5">
    <source>
        <dbReference type="ARBA" id="ARBA00022519"/>
    </source>
</evidence>
<dbReference type="Gene3D" id="3.40.47.10">
    <property type="match status" value="2"/>
</dbReference>
<dbReference type="CDD" id="cd00834">
    <property type="entry name" value="KAS_I_II"/>
    <property type="match status" value="1"/>
</dbReference>
<keyword evidence="7 14" id="KW-0812">Transmembrane</keyword>
<sequence length="410" mass="42393">MQERGEKGMRRVVVTGMGVVSAIGASVPAFQAALAEARGGIGPIETIGTERLTIRTAAEVKGFVPEERFTSTELTVLDRFSQFAVLAGREAWAMSGLTLTPQTAVRAACIIGSGAGGQLTIEEGFRRLYEEGKHRVPPFTVPRYMSSAAVSQVSMDLGLQGPSFGVSSACATATHAIGLGFHMVRGGLADIAVVGGAEAPISMGCVKSWEALRVVAKDTCRPFCKDRSGMVLGEGAGVFVLETLEAAQARGATILAEVVGFGMSADAGDLLSPSMEGAGRAMQAALDDAGLAPEAVGYINAHGTGTAANDGVETKAIHHVFGEHAKALMVSSTKSFHGHALGASGAIELVATVFALQTGVIPPTLNYTTPDPECDLDYVPNTPRQAVVDVALSNSFAFGGLNAVLALRRF</sequence>
<dbReference type="NCBIfam" id="NF005589">
    <property type="entry name" value="PRK07314.1"/>
    <property type="match status" value="1"/>
</dbReference>
<keyword evidence="3" id="KW-0536">Nodulation</keyword>
<evidence type="ECO:0000256" key="11">
    <source>
        <dbReference type="ARBA" id="ARBA00039445"/>
    </source>
</evidence>
<dbReference type="InterPro" id="IPR016039">
    <property type="entry name" value="Thiolase-like"/>
</dbReference>
<evidence type="ECO:0000256" key="7">
    <source>
        <dbReference type="ARBA" id="ARBA00022692"/>
    </source>
</evidence>
<dbReference type="AlphaFoldDB" id="H6SPB9"/>
<dbReference type="PANTHER" id="PTHR11712">
    <property type="entry name" value="POLYKETIDE SYNTHASE-RELATED"/>
    <property type="match status" value="1"/>
</dbReference>
<gene>
    <name evidence="16" type="ORF">RSPPHO_02818</name>
</gene>
<dbReference type="HOGENOM" id="CLU_000022_69_2_5"/>
<evidence type="ECO:0000256" key="9">
    <source>
        <dbReference type="ARBA" id="ARBA00023136"/>
    </source>
</evidence>
<dbReference type="InterPro" id="IPR000794">
    <property type="entry name" value="Beta-ketoacyl_synthase"/>
</dbReference>
<proteinExistence type="inferred from homology"/>
<evidence type="ECO:0000256" key="1">
    <source>
        <dbReference type="ARBA" id="ARBA00004533"/>
    </source>
</evidence>
<evidence type="ECO:0000313" key="16">
    <source>
        <dbReference type="EMBL" id="CCG09444.1"/>
    </source>
</evidence>
<dbReference type="PANTHER" id="PTHR11712:SF352">
    <property type="entry name" value="3-OXOACYL-[ACYL-CARRIER-PROTEIN] SYNTHASE"/>
    <property type="match status" value="1"/>
</dbReference>
<dbReference type="InterPro" id="IPR020841">
    <property type="entry name" value="PKS_Beta-ketoAc_synthase_dom"/>
</dbReference>
<evidence type="ECO:0000256" key="2">
    <source>
        <dbReference type="ARBA" id="ARBA00008467"/>
    </source>
</evidence>
<dbReference type="PATRIC" id="fig|1150469.3.peg.3187"/>
<evidence type="ECO:0000256" key="6">
    <source>
        <dbReference type="ARBA" id="ARBA00022679"/>
    </source>
</evidence>
<keyword evidence="9 14" id="KW-0472">Membrane</keyword>
<dbReference type="PROSITE" id="PS00606">
    <property type="entry name" value="KS3_1"/>
    <property type="match status" value="1"/>
</dbReference>
<feature type="transmembrane region" description="Helical" evidence="14">
    <location>
        <begin position="12"/>
        <end position="34"/>
    </location>
</feature>
<dbReference type="GO" id="GO:0006633">
    <property type="term" value="P:fatty acid biosynthetic process"/>
    <property type="evidence" value="ECO:0007669"/>
    <property type="project" value="InterPro"/>
</dbReference>
<dbReference type="EMBL" id="HE663493">
    <property type="protein sequence ID" value="CCG09444.1"/>
    <property type="molecule type" value="Genomic_DNA"/>
</dbReference>
<dbReference type="eggNOG" id="COG0304">
    <property type="taxonomic scope" value="Bacteria"/>
</dbReference>
<keyword evidence="4" id="KW-1003">Cell membrane</keyword>
<evidence type="ECO:0000256" key="12">
    <source>
        <dbReference type="ARBA" id="ARBA00041756"/>
    </source>
</evidence>
<feature type="domain" description="Ketosynthase family 3 (KS3)" evidence="15">
    <location>
        <begin position="9"/>
        <end position="409"/>
    </location>
</feature>
<dbReference type="Pfam" id="PF02801">
    <property type="entry name" value="Ketoacyl-synt_C"/>
    <property type="match status" value="1"/>
</dbReference>
<dbReference type="PROSITE" id="PS52004">
    <property type="entry name" value="KS3_2"/>
    <property type="match status" value="1"/>
</dbReference>
<keyword evidence="5" id="KW-0997">Cell inner membrane</keyword>
<dbReference type="KEGG" id="rpm:RSPPHO_02818"/>
<dbReference type="Proteomes" id="UP000033220">
    <property type="component" value="Chromosome DSM 122"/>
</dbReference>
<protein>
    <recommendedName>
        <fullName evidence="11">Nodulation protein E</fullName>
    </recommendedName>
    <alternativeName>
        <fullName evidence="12">Host-specificity of nodulation protein B</fullName>
    </alternativeName>
</protein>
<organism evidence="16 17">
    <name type="scientific">Pararhodospirillum photometricum DSM 122</name>
    <dbReference type="NCBI Taxonomy" id="1150469"/>
    <lineage>
        <taxon>Bacteria</taxon>
        <taxon>Pseudomonadati</taxon>
        <taxon>Pseudomonadota</taxon>
        <taxon>Alphaproteobacteria</taxon>
        <taxon>Rhodospirillales</taxon>
        <taxon>Rhodospirillaceae</taxon>
        <taxon>Pararhodospirillum</taxon>
    </lineage>
</organism>